<dbReference type="Proteomes" id="UP000263642">
    <property type="component" value="Unassembled WGS sequence"/>
</dbReference>
<evidence type="ECO:0000313" key="1">
    <source>
        <dbReference type="EMBL" id="HCO25292.1"/>
    </source>
</evidence>
<organism evidence="1 2">
    <name type="scientific">Gimesia maris</name>
    <dbReference type="NCBI Taxonomy" id="122"/>
    <lineage>
        <taxon>Bacteria</taxon>
        <taxon>Pseudomonadati</taxon>
        <taxon>Planctomycetota</taxon>
        <taxon>Planctomycetia</taxon>
        <taxon>Planctomycetales</taxon>
        <taxon>Planctomycetaceae</taxon>
        <taxon>Gimesia</taxon>
    </lineage>
</organism>
<feature type="non-terminal residue" evidence="1">
    <location>
        <position position="195"/>
    </location>
</feature>
<accession>A0A3D3RB21</accession>
<dbReference type="AlphaFoldDB" id="A0A3D3RB21"/>
<dbReference type="EMBL" id="DQAY01000122">
    <property type="protein sequence ID" value="HCO25292.1"/>
    <property type="molecule type" value="Genomic_DNA"/>
</dbReference>
<protein>
    <submittedName>
        <fullName evidence="1">Uncharacterized protein</fullName>
    </submittedName>
</protein>
<gene>
    <name evidence="1" type="ORF">DIT97_20560</name>
</gene>
<evidence type="ECO:0000313" key="2">
    <source>
        <dbReference type="Proteomes" id="UP000263642"/>
    </source>
</evidence>
<reference evidence="1 2" key="1">
    <citation type="journal article" date="2018" name="Nat. Biotechnol.">
        <title>A standardized bacterial taxonomy based on genome phylogeny substantially revises the tree of life.</title>
        <authorList>
            <person name="Parks D.H."/>
            <person name="Chuvochina M."/>
            <person name="Waite D.W."/>
            <person name="Rinke C."/>
            <person name="Skarshewski A."/>
            <person name="Chaumeil P.A."/>
            <person name="Hugenholtz P."/>
        </authorList>
    </citation>
    <scope>NUCLEOTIDE SEQUENCE [LARGE SCALE GENOMIC DNA]</scope>
    <source>
        <strain evidence="1">UBA9375</strain>
    </source>
</reference>
<proteinExistence type="predicted"/>
<sequence length="195" mass="21988">MSNELLTAYDWKRYPETAAFIYERISGFCKHSALIQDFADQLQFKTGTRLSDWVDHLELNWSETLEHQLVKLGYVPVDGAGSHLHQHPDGMFPAIQASDSKVERLFIRVESVADFLTIHQGDLERPITGKTGSAVRQRIVISDNGLELHVIERHGAPICAVEVMDADVSLLLKHAEAFQLRKRDYDDEIAGFTAA</sequence>
<name>A0A3D3RB21_9PLAN</name>
<comment type="caution">
    <text evidence="1">The sequence shown here is derived from an EMBL/GenBank/DDBJ whole genome shotgun (WGS) entry which is preliminary data.</text>
</comment>